<sequence length="150" mass="17081">MKHPRQYQGVTMLEVVMFTAILTTVMLAIVFATTQSLKQTIYSQRKILSTHAAEELQEWMRGEKENDWATFSARSGTFCFNEDIATCDASGTCWDSNQACEADDYSLQNFKREAVLTVNGSRIDVSISVFWKDGPNVFEVPLITTFSRWE</sequence>
<evidence type="ECO:0000313" key="3">
    <source>
        <dbReference type="Proteomes" id="UP000176269"/>
    </source>
</evidence>
<evidence type="ECO:0008006" key="4">
    <source>
        <dbReference type="Google" id="ProtNLM"/>
    </source>
</evidence>
<comment type="caution">
    <text evidence="2">The sequence shown here is derived from an EMBL/GenBank/DDBJ whole genome shotgun (WGS) entry which is preliminary data.</text>
</comment>
<dbReference type="EMBL" id="MGBC01000009">
    <property type="protein sequence ID" value="OGK61741.1"/>
    <property type="molecule type" value="Genomic_DNA"/>
</dbReference>
<protein>
    <recommendedName>
        <fullName evidence="4">Type II secretion system protein GspI C-terminal domain-containing protein</fullName>
    </recommendedName>
</protein>
<gene>
    <name evidence="2" type="ORF">A3I56_04695</name>
</gene>
<reference evidence="2 3" key="1">
    <citation type="journal article" date="2016" name="Nat. Commun.">
        <title>Thousands of microbial genomes shed light on interconnected biogeochemical processes in an aquifer system.</title>
        <authorList>
            <person name="Anantharaman K."/>
            <person name="Brown C.T."/>
            <person name="Hug L.A."/>
            <person name="Sharon I."/>
            <person name="Castelle C.J."/>
            <person name="Probst A.J."/>
            <person name="Thomas B.C."/>
            <person name="Singh A."/>
            <person name="Wilkins M.J."/>
            <person name="Karaoz U."/>
            <person name="Brodie E.L."/>
            <person name="Williams K.H."/>
            <person name="Hubbard S.S."/>
            <person name="Banfield J.F."/>
        </authorList>
    </citation>
    <scope>NUCLEOTIDE SEQUENCE [LARGE SCALE GENOMIC DNA]</scope>
</reference>
<keyword evidence="1" id="KW-1133">Transmembrane helix</keyword>
<organism evidence="2 3">
    <name type="scientific">Candidatus Roizmanbacteria bacterium RIFCSPLOWO2_02_FULL_43_10</name>
    <dbReference type="NCBI Taxonomy" id="1802078"/>
    <lineage>
        <taxon>Bacteria</taxon>
        <taxon>Candidatus Roizmaniibacteriota</taxon>
    </lineage>
</organism>
<feature type="transmembrane region" description="Helical" evidence="1">
    <location>
        <begin position="12"/>
        <end position="32"/>
    </location>
</feature>
<evidence type="ECO:0000256" key="1">
    <source>
        <dbReference type="SAM" id="Phobius"/>
    </source>
</evidence>
<evidence type="ECO:0000313" key="2">
    <source>
        <dbReference type="EMBL" id="OGK61741.1"/>
    </source>
</evidence>
<keyword evidence="1" id="KW-0472">Membrane</keyword>
<name>A0A1F7K1L1_9BACT</name>
<keyword evidence="1" id="KW-0812">Transmembrane</keyword>
<accession>A0A1F7K1L1</accession>
<proteinExistence type="predicted"/>
<dbReference type="Proteomes" id="UP000176269">
    <property type="component" value="Unassembled WGS sequence"/>
</dbReference>
<dbReference type="AlphaFoldDB" id="A0A1F7K1L1"/>